<keyword evidence="1" id="KW-0472">Membrane</keyword>
<name>A0A7D5ZDM9_9NEIS</name>
<gene>
    <name evidence="2" type="ORF">HZU75_06480</name>
</gene>
<dbReference type="EMBL" id="CP058952">
    <property type="protein sequence ID" value="QLI81204.1"/>
    <property type="molecule type" value="Genomic_DNA"/>
</dbReference>
<organism evidence="2 3">
    <name type="scientific">Chitinibacter fontanus</name>
    <dbReference type="NCBI Taxonomy" id="1737446"/>
    <lineage>
        <taxon>Bacteria</taxon>
        <taxon>Pseudomonadati</taxon>
        <taxon>Pseudomonadota</taxon>
        <taxon>Betaproteobacteria</taxon>
        <taxon>Neisseriales</taxon>
        <taxon>Chitinibacteraceae</taxon>
        <taxon>Chitinibacter</taxon>
    </lineage>
</organism>
<dbReference type="AlphaFoldDB" id="A0A7D5ZDM9"/>
<evidence type="ECO:0000313" key="2">
    <source>
        <dbReference type="EMBL" id="QLI81204.1"/>
    </source>
</evidence>
<protein>
    <submittedName>
        <fullName evidence="2">Uncharacterized protein</fullName>
    </submittedName>
</protein>
<dbReference type="RefSeq" id="WP_180308333.1">
    <property type="nucleotide sequence ID" value="NZ_CP058952.1"/>
</dbReference>
<keyword evidence="1" id="KW-1133">Transmembrane helix</keyword>
<keyword evidence="3" id="KW-1185">Reference proteome</keyword>
<evidence type="ECO:0000313" key="3">
    <source>
        <dbReference type="Proteomes" id="UP000510822"/>
    </source>
</evidence>
<reference evidence="2 3" key="1">
    <citation type="journal article" date="2016" name="Int. J. Syst. Evol. Microbiol.">
        <title>Chitinibacter fontanus sp. nov., isolated from a spring.</title>
        <authorList>
            <person name="Sheu S.Y."/>
            <person name="Li Y.S."/>
            <person name="Young C.C."/>
            <person name="Chen W.M."/>
        </authorList>
    </citation>
    <scope>NUCLEOTIDE SEQUENCE [LARGE SCALE GENOMIC DNA]</scope>
    <source>
        <strain evidence="2 3">STM-7</strain>
    </source>
</reference>
<evidence type="ECO:0000256" key="1">
    <source>
        <dbReference type="SAM" id="Phobius"/>
    </source>
</evidence>
<dbReference type="Proteomes" id="UP000510822">
    <property type="component" value="Chromosome"/>
</dbReference>
<keyword evidence="1" id="KW-0812">Transmembrane</keyword>
<feature type="transmembrane region" description="Helical" evidence="1">
    <location>
        <begin position="12"/>
        <end position="30"/>
    </location>
</feature>
<proteinExistence type="predicted"/>
<accession>A0A7D5ZDM9</accession>
<sequence length="91" mass="10072">MQKIFSSIYKISALGLAFSLGAIFVLPWLINKEISLLVAAISGVLNIVSMLVIKKIARVDEIAFLEKEMNTPLGHEHFESSDVANHHADEH</sequence>
<dbReference type="KEGG" id="cfon:HZU75_06480"/>
<feature type="transmembrane region" description="Helical" evidence="1">
    <location>
        <begin position="36"/>
        <end position="53"/>
    </location>
</feature>